<dbReference type="OMA" id="LENRCEC"/>
<evidence type="ECO:0000313" key="2">
    <source>
        <dbReference type="Proteomes" id="UP000283634"/>
    </source>
</evidence>
<keyword evidence="2" id="KW-1185">Reference proteome</keyword>
<dbReference type="AlphaFoldDB" id="A0A3R7KZC7"/>
<evidence type="ECO:0000313" key="1">
    <source>
        <dbReference type="EMBL" id="RNF12642.1"/>
    </source>
</evidence>
<gene>
    <name evidence="1" type="ORF">TraAM80_00185</name>
</gene>
<accession>A0A3R7KZC7</accession>
<dbReference type="EMBL" id="MKGL01000003">
    <property type="protein sequence ID" value="RNF12642.1"/>
    <property type="molecule type" value="Genomic_DNA"/>
</dbReference>
<dbReference type="Proteomes" id="UP000283634">
    <property type="component" value="Unassembled WGS sequence"/>
</dbReference>
<protein>
    <submittedName>
        <fullName evidence="1">Uncharacterized protein</fullName>
    </submittedName>
</protein>
<reference evidence="1 2" key="1">
    <citation type="journal article" date="2018" name="BMC Genomics">
        <title>Genomic comparison of Trypanosoma conorhini and Trypanosoma rangeli to Trypanosoma cruzi strains of high and low virulence.</title>
        <authorList>
            <person name="Bradwell K.R."/>
            <person name="Koparde V.N."/>
            <person name="Matveyev A.V."/>
            <person name="Serrano M.G."/>
            <person name="Alves J.M."/>
            <person name="Parikh H."/>
            <person name="Huang B."/>
            <person name="Lee V."/>
            <person name="Espinosa-Alvarez O."/>
            <person name="Ortiz P.A."/>
            <person name="Costa-Martins A.G."/>
            <person name="Teixeira M.M."/>
            <person name="Buck G.A."/>
        </authorList>
    </citation>
    <scope>NUCLEOTIDE SEQUENCE [LARGE SCALE GENOMIC DNA]</scope>
    <source>
        <strain evidence="1 2">AM80</strain>
    </source>
</reference>
<sequence length="294" mass="33515">MEIRKTTENVLAIADDVIASLASGCVVDEAKYELPLSIYAQTPVFRNQLDKGLQKDLYSVTKAVQHCQQTKSIAVQNISLSVDLGMQTESCVVSLGVQTEPDTSRDFIKEAFKRTTNIVTLTLVNTEEMWRNLINRLNRLNMEFKRISNVLNSVTRSRDFFEKKIKETQCFHSIFSLLQRELESRCGISEEEQETRYTIALLANRAIIGYHRECEKAFVVTQNELIEKLDEIDILQKKLSELSEDDAIYTASIISGACHDVTEKNLAEDIDDNESVNEMKKLLTECWGVLDQDM</sequence>
<dbReference type="GeneID" id="40324118"/>
<dbReference type="OrthoDB" id="250740at2759"/>
<name>A0A3R7KZC7_TRYRA</name>
<dbReference type="RefSeq" id="XP_029242872.1">
    <property type="nucleotide sequence ID" value="XM_029377276.1"/>
</dbReference>
<comment type="caution">
    <text evidence="1">The sequence shown here is derived from an EMBL/GenBank/DDBJ whole genome shotgun (WGS) entry which is preliminary data.</text>
</comment>
<proteinExistence type="predicted"/>
<organism evidence="1 2">
    <name type="scientific">Trypanosoma rangeli</name>
    <dbReference type="NCBI Taxonomy" id="5698"/>
    <lineage>
        <taxon>Eukaryota</taxon>
        <taxon>Discoba</taxon>
        <taxon>Euglenozoa</taxon>
        <taxon>Kinetoplastea</taxon>
        <taxon>Metakinetoplastina</taxon>
        <taxon>Trypanosomatida</taxon>
        <taxon>Trypanosomatidae</taxon>
        <taxon>Trypanosoma</taxon>
        <taxon>Herpetosoma</taxon>
    </lineage>
</organism>